<accession>A0A1G6S074</accession>
<dbReference type="EMBL" id="FMYH01000005">
    <property type="protein sequence ID" value="SDD10322.1"/>
    <property type="molecule type" value="Genomic_DNA"/>
</dbReference>
<comment type="similarity">
    <text evidence="2 6">Belongs to the ABC-3 integral membrane protein family.</text>
</comment>
<reference evidence="9 10" key="1">
    <citation type="submission" date="2016-09" db="EMBL/GenBank/DDBJ databases">
        <authorList>
            <person name="Capua I."/>
            <person name="De Benedictis P."/>
            <person name="Joannis T."/>
            <person name="Lombin L.H."/>
            <person name="Cattoli G."/>
        </authorList>
    </citation>
    <scope>NUCLEOTIDE SEQUENCE [LARGE SCALE GENOMIC DNA]</scope>
    <source>
        <strain evidence="9 10">ISLP-3</strain>
    </source>
</reference>
<feature type="transmembrane region" description="Helical" evidence="8">
    <location>
        <begin position="107"/>
        <end position="128"/>
    </location>
</feature>
<evidence type="ECO:0000256" key="3">
    <source>
        <dbReference type="ARBA" id="ARBA00022692"/>
    </source>
</evidence>
<dbReference type="InterPro" id="IPR001626">
    <property type="entry name" value="ABC_TroCD"/>
</dbReference>
<dbReference type="STRING" id="1814289.SAMN05216410_2833"/>
<gene>
    <name evidence="9" type="ORF">SAMN05216410_2833</name>
</gene>
<dbReference type="InterPro" id="IPR037294">
    <property type="entry name" value="ABC_BtuC-like"/>
</dbReference>
<keyword evidence="6" id="KW-0813">Transport</keyword>
<proteinExistence type="inferred from homology"/>
<keyword evidence="4 8" id="KW-1133">Transmembrane helix</keyword>
<feature type="transmembrane region" description="Helical" evidence="8">
    <location>
        <begin position="184"/>
        <end position="201"/>
    </location>
</feature>
<evidence type="ECO:0000256" key="1">
    <source>
        <dbReference type="ARBA" id="ARBA00004141"/>
    </source>
</evidence>
<evidence type="ECO:0000256" key="5">
    <source>
        <dbReference type="ARBA" id="ARBA00023136"/>
    </source>
</evidence>
<dbReference type="GO" id="GO:0043190">
    <property type="term" value="C:ATP-binding cassette (ABC) transporter complex"/>
    <property type="evidence" value="ECO:0007669"/>
    <property type="project" value="InterPro"/>
</dbReference>
<evidence type="ECO:0000313" key="10">
    <source>
        <dbReference type="Proteomes" id="UP000199039"/>
    </source>
</evidence>
<dbReference type="SUPFAM" id="SSF81345">
    <property type="entry name" value="ABC transporter involved in vitamin B12 uptake, BtuC"/>
    <property type="match status" value="1"/>
</dbReference>
<evidence type="ECO:0000256" key="8">
    <source>
        <dbReference type="SAM" id="Phobius"/>
    </source>
</evidence>
<dbReference type="Gene3D" id="1.10.3470.10">
    <property type="entry name" value="ABC transporter involved in vitamin B12 uptake, BtuC"/>
    <property type="match status" value="1"/>
</dbReference>
<comment type="subcellular location">
    <subcellularLocation>
        <location evidence="6">Cell membrane</location>
        <topology evidence="6">Multi-pass membrane protein</topology>
    </subcellularLocation>
    <subcellularLocation>
        <location evidence="1">Membrane</location>
        <topology evidence="1">Multi-pass membrane protein</topology>
    </subcellularLocation>
</comment>
<feature type="transmembrane region" description="Helical" evidence="8">
    <location>
        <begin position="76"/>
        <end position="95"/>
    </location>
</feature>
<keyword evidence="10" id="KW-1185">Reference proteome</keyword>
<evidence type="ECO:0000256" key="4">
    <source>
        <dbReference type="ARBA" id="ARBA00022989"/>
    </source>
</evidence>
<feature type="transmembrane region" description="Helical" evidence="8">
    <location>
        <begin position="234"/>
        <end position="255"/>
    </location>
</feature>
<dbReference type="Pfam" id="PF00950">
    <property type="entry name" value="ABC-3"/>
    <property type="match status" value="1"/>
</dbReference>
<feature type="transmembrane region" description="Helical" evidence="8">
    <location>
        <begin position="148"/>
        <end position="172"/>
    </location>
</feature>
<protein>
    <submittedName>
        <fullName evidence="9">Zinc transport system permease protein</fullName>
    </submittedName>
</protein>
<dbReference type="GO" id="GO:0010043">
    <property type="term" value="P:response to zinc ion"/>
    <property type="evidence" value="ECO:0007669"/>
    <property type="project" value="TreeGrafter"/>
</dbReference>
<feature type="transmembrane region" description="Helical" evidence="8">
    <location>
        <begin position="207"/>
        <end position="227"/>
    </location>
</feature>
<evidence type="ECO:0000313" key="9">
    <source>
        <dbReference type="EMBL" id="SDD10322.1"/>
    </source>
</evidence>
<feature type="transmembrane region" description="Helical" evidence="8">
    <location>
        <begin position="261"/>
        <end position="282"/>
    </location>
</feature>
<organism evidence="9 10">
    <name type="scientific">Sanguibacter gelidistatuariae</name>
    <dbReference type="NCBI Taxonomy" id="1814289"/>
    <lineage>
        <taxon>Bacteria</taxon>
        <taxon>Bacillati</taxon>
        <taxon>Actinomycetota</taxon>
        <taxon>Actinomycetes</taxon>
        <taxon>Micrococcales</taxon>
        <taxon>Sanguibacteraceae</taxon>
        <taxon>Sanguibacter</taxon>
    </lineage>
</organism>
<dbReference type="RefSeq" id="WP_093184147.1">
    <property type="nucleotide sequence ID" value="NZ_FMYH01000005.1"/>
</dbReference>
<feature type="transmembrane region" description="Helical" evidence="8">
    <location>
        <begin position="51"/>
        <end position="70"/>
    </location>
</feature>
<dbReference type="Proteomes" id="UP000199039">
    <property type="component" value="Unassembled WGS sequence"/>
</dbReference>
<keyword evidence="5 8" id="KW-0472">Membrane</keyword>
<sequence>MTTIFSELLGMLTDPFMQRSLAAAVIVGLTAPVMGTYLVQRRLSLLGDGIGHVALTGVALGWLVGSAMGLVQNDALAVPGAVVAAVAGSITIELVRERGRTSGDVALALLFYGGMAGGVLIIGFAGGTNANLMSYLFGSISTVTTTDLFLTLGLGAVILAVGVGLSAALFAVSHDEEFARASGLPVRTLNIAIAVIAALTVTVSMRVVGLLLVSALMVIPVAVAQLVTTSFRRTMVVAVAVGVTVCVVGLSITYWQPQSPGATIVVLAIAVYAVVAAARPLVMRRRRAGQDPHPDMLDDVSLEQGAQPCSE</sequence>
<feature type="region of interest" description="Disordered" evidence="7">
    <location>
        <begin position="289"/>
        <end position="311"/>
    </location>
</feature>
<dbReference type="GO" id="GO:0055085">
    <property type="term" value="P:transmembrane transport"/>
    <property type="evidence" value="ECO:0007669"/>
    <property type="project" value="InterPro"/>
</dbReference>
<keyword evidence="3 6" id="KW-0812">Transmembrane</keyword>
<evidence type="ECO:0000256" key="2">
    <source>
        <dbReference type="ARBA" id="ARBA00008034"/>
    </source>
</evidence>
<dbReference type="AlphaFoldDB" id="A0A1G6S074"/>
<dbReference type="PANTHER" id="PTHR30477:SF0">
    <property type="entry name" value="METAL TRANSPORT SYSTEM MEMBRANE PROTEIN TM_0125-RELATED"/>
    <property type="match status" value="1"/>
</dbReference>
<dbReference type="PANTHER" id="PTHR30477">
    <property type="entry name" value="ABC-TRANSPORTER METAL-BINDING PROTEIN"/>
    <property type="match status" value="1"/>
</dbReference>
<name>A0A1G6S074_9MICO</name>
<dbReference type="OrthoDB" id="9798540at2"/>
<feature type="transmembrane region" description="Helical" evidence="8">
    <location>
        <begin position="20"/>
        <end position="39"/>
    </location>
</feature>
<evidence type="ECO:0000256" key="6">
    <source>
        <dbReference type="RuleBase" id="RU003943"/>
    </source>
</evidence>
<evidence type="ECO:0000256" key="7">
    <source>
        <dbReference type="SAM" id="MobiDB-lite"/>
    </source>
</evidence>